<dbReference type="Gene3D" id="3.20.20.140">
    <property type="entry name" value="Metal-dependent hydrolases"/>
    <property type="match status" value="1"/>
</dbReference>
<dbReference type="GO" id="GO:0016788">
    <property type="term" value="F:hydrolase activity, acting on ester bonds"/>
    <property type="evidence" value="ECO:0007669"/>
    <property type="project" value="InterPro"/>
</dbReference>
<dbReference type="AlphaFoldDB" id="X1II80"/>
<proteinExistence type="predicted"/>
<gene>
    <name evidence="1" type="ORF">S03H2_57544</name>
</gene>
<protein>
    <recommendedName>
        <fullName evidence="2">Phosphotriesterase-related protein</fullName>
    </recommendedName>
</protein>
<feature type="non-terminal residue" evidence="1">
    <location>
        <position position="50"/>
    </location>
</feature>
<dbReference type="GO" id="GO:0008270">
    <property type="term" value="F:zinc ion binding"/>
    <property type="evidence" value="ECO:0007669"/>
    <property type="project" value="InterPro"/>
</dbReference>
<dbReference type="InterPro" id="IPR017947">
    <property type="entry name" value="AryldialkylPase_Zn-BS"/>
</dbReference>
<evidence type="ECO:0000313" key="1">
    <source>
        <dbReference type="EMBL" id="GAH82096.1"/>
    </source>
</evidence>
<sequence>MATINSVLGPLDTSDLGFTLSHEHIMVASPGILQDYPELIGTDIIERVVD</sequence>
<comment type="caution">
    <text evidence="1">The sequence shown here is derived from an EMBL/GenBank/DDBJ whole genome shotgun (WGS) entry which is preliminary data.</text>
</comment>
<dbReference type="EMBL" id="BARU01036889">
    <property type="protein sequence ID" value="GAH82096.1"/>
    <property type="molecule type" value="Genomic_DNA"/>
</dbReference>
<dbReference type="PROSITE" id="PS01322">
    <property type="entry name" value="PHOSPHOTRIESTERASE_1"/>
    <property type="match status" value="1"/>
</dbReference>
<name>X1II80_9ZZZZ</name>
<organism evidence="1">
    <name type="scientific">marine sediment metagenome</name>
    <dbReference type="NCBI Taxonomy" id="412755"/>
    <lineage>
        <taxon>unclassified sequences</taxon>
        <taxon>metagenomes</taxon>
        <taxon>ecological metagenomes</taxon>
    </lineage>
</organism>
<dbReference type="SUPFAM" id="SSF51556">
    <property type="entry name" value="Metallo-dependent hydrolases"/>
    <property type="match status" value="1"/>
</dbReference>
<dbReference type="InterPro" id="IPR032466">
    <property type="entry name" value="Metal_Hydrolase"/>
</dbReference>
<evidence type="ECO:0008006" key="2">
    <source>
        <dbReference type="Google" id="ProtNLM"/>
    </source>
</evidence>
<accession>X1II80</accession>
<reference evidence="1" key="1">
    <citation type="journal article" date="2014" name="Front. Microbiol.">
        <title>High frequency of phylogenetically diverse reductive dehalogenase-homologous genes in deep subseafloor sedimentary metagenomes.</title>
        <authorList>
            <person name="Kawai M."/>
            <person name="Futagami T."/>
            <person name="Toyoda A."/>
            <person name="Takaki Y."/>
            <person name="Nishi S."/>
            <person name="Hori S."/>
            <person name="Arai W."/>
            <person name="Tsubouchi T."/>
            <person name="Morono Y."/>
            <person name="Uchiyama I."/>
            <person name="Ito T."/>
            <person name="Fujiyama A."/>
            <person name="Inagaki F."/>
            <person name="Takami H."/>
        </authorList>
    </citation>
    <scope>NUCLEOTIDE SEQUENCE</scope>
    <source>
        <strain evidence="1">Expedition CK06-06</strain>
    </source>
</reference>